<reference evidence="1" key="1">
    <citation type="submission" date="2018-02" db="EMBL/GenBank/DDBJ databases">
        <title>Rhizophora mucronata_Transcriptome.</title>
        <authorList>
            <person name="Meera S.P."/>
            <person name="Sreeshan A."/>
            <person name="Augustine A."/>
        </authorList>
    </citation>
    <scope>NUCLEOTIDE SEQUENCE</scope>
    <source>
        <tissue evidence="1">Leaf</tissue>
    </source>
</reference>
<dbReference type="EMBL" id="GGEC01072661">
    <property type="protein sequence ID" value="MBX53145.1"/>
    <property type="molecule type" value="Transcribed_RNA"/>
</dbReference>
<sequence>MEQLNFSQPMGPTSYIECVKCCIETNLSY</sequence>
<protein>
    <submittedName>
        <fullName evidence="1">Uncharacterized protein</fullName>
    </submittedName>
</protein>
<name>A0A2P2PEJ6_RHIMU</name>
<proteinExistence type="predicted"/>
<organism evidence="1">
    <name type="scientific">Rhizophora mucronata</name>
    <name type="common">Asiatic mangrove</name>
    <dbReference type="NCBI Taxonomy" id="61149"/>
    <lineage>
        <taxon>Eukaryota</taxon>
        <taxon>Viridiplantae</taxon>
        <taxon>Streptophyta</taxon>
        <taxon>Embryophyta</taxon>
        <taxon>Tracheophyta</taxon>
        <taxon>Spermatophyta</taxon>
        <taxon>Magnoliopsida</taxon>
        <taxon>eudicotyledons</taxon>
        <taxon>Gunneridae</taxon>
        <taxon>Pentapetalae</taxon>
        <taxon>rosids</taxon>
        <taxon>fabids</taxon>
        <taxon>Malpighiales</taxon>
        <taxon>Rhizophoraceae</taxon>
        <taxon>Rhizophora</taxon>
    </lineage>
</organism>
<dbReference type="AlphaFoldDB" id="A0A2P2PEJ6"/>
<evidence type="ECO:0000313" key="1">
    <source>
        <dbReference type="EMBL" id="MBX53145.1"/>
    </source>
</evidence>
<accession>A0A2P2PEJ6</accession>